<sequence length="786" mass="88204">MILTKLPRAAGQPFSRRHLLRTAVTLQKRSEITWAFQDAWEDASGPLGINNPSPKLAPLTASSPPWLHDLHNKGWALVKGAVSKERALKYAEKGEDWLEGFNMGYKRDDHSTWKSTNIPRHRYGGLFDNFSFAHAQFVWDCKSEPGVREIFAKIWGTDKLTVSFDGGTLAFPTPDEPGHGKAPWPHSDQSAYRPWAHCIQGLLNLLPNGPKDGGLAVMSGTAPLFKQYFEEHEPPEGGWIKRDLFNWDDNTLKWFADRGCEWVKPSMDPGDFVLWDSRAVHYGAAPIGNNKRMAVYTCYKPIEFLSEEQRERKIEAFKRGYMTSHDPTDFVLKENQMAGWNILHPYGPPTIDRKTKQAIGIIPYDLAEAASQAANALAAKLEQEGHPGPSFAEDGLAEYPKSPEIMGARMQLLDAVTDLYRLALGPTDASFMEPLFLNYDATIMDVLNQFNFLGCCAFGVNLPENIVRRVLKYAISIRFFASAPDSPDSVVHTSLSAFPAKKPLFQSWIRHNFQEGRPGAMHLAESLRKFSSGKENSSEEPVESGFSLANIDRLEKPESYWDYLNRDVEGKPKGYRATEFAQTMQAAASASVIHIDDLLRLGYDWAKLGEATVVDIGGSSGNDALTLAKNFPNLKVVVQDLPEVESAFNERVPEDFRSRISFEAHDFFSPQNTQGQVYMLKTILHDWPDKYAAKVLANLLPHLESGSRLLLVEVVAPPDTAALPFRTLGRMMNAADIHMLQYFNSLERNLDAWQSLLNKVDERLKITHVSQVPGALHQFVEIQLQS</sequence>
<name>A0ACC1S0H6_9HYPO</name>
<evidence type="ECO:0000313" key="2">
    <source>
        <dbReference type="Proteomes" id="UP001148629"/>
    </source>
</evidence>
<protein>
    <submittedName>
        <fullName evidence="1">Uncharacterized protein</fullName>
    </submittedName>
</protein>
<dbReference type="EMBL" id="JANRMS010001299">
    <property type="protein sequence ID" value="KAJ3529345.1"/>
    <property type="molecule type" value="Genomic_DNA"/>
</dbReference>
<gene>
    <name evidence="1" type="ORF">NM208_g9802</name>
</gene>
<evidence type="ECO:0000313" key="1">
    <source>
        <dbReference type="EMBL" id="KAJ3529345.1"/>
    </source>
</evidence>
<organism evidence="1 2">
    <name type="scientific">Fusarium decemcellulare</name>
    <dbReference type="NCBI Taxonomy" id="57161"/>
    <lineage>
        <taxon>Eukaryota</taxon>
        <taxon>Fungi</taxon>
        <taxon>Dikarya</taxon>
        <taxon>Ascomycota</taxon>
        <taxon>Pezizomycotina</taxon>
        <taxon>Sordariomycetes</taxon>
        <taxon>Hypocreomycetidae</taxon>
        <taxon>Hypocreales</taxon>
        <taxon>Nectriaceae</taxon>
        <taxon>Fusarium</taxon>
        <taxon>Fusarium decemcellulare species complex</taxon>
    </lineage>
</organism>
<proteinExistence type="predicted"/>
<dbReference type="Proteomes" id="UP001148629">
    <property type="component" value="Unassembled WGS sequence"/>
</dbReference>
<comment type="caution">
    <text evidence="1">The sequence shown here is derived from an EMBL/GenBank/DDBJ whole genome shotgun (WGS) entry which is preliminary data.</text>
</comment>
<keyword evidence="2" id="KW-1185">Reference proteome</keyword>
<reference evidence="1" key="1">
    <citation type="submission" date="2022-08" db="EMBL/GenBank/DDBJ databases">
        <title>Genome Sequence of Fusarium decemcellulare.</title>
        <authorList>
            <person name="Buettner E."/>
        </authorList>
    </citation>
    <scope>NUCLEOTIDE SEQUENCE</scope>
    <source>
        <strain evidence="1">Babe19</strain>
    </source>
</reference>
<accession>A0ACC1S0H6</accession>